<proteinExistence type="predicted"/>
<dbReference type="CDD" id="cd00077">
    <property type="entry name" value="HDc"/>
    <property type="match status" value="1"/>
</dbReference>
<dbReference type="InterPro" id="IPR014710">
    <property type="entry name" value="RmlC-like_jellyroll"/>
</dbReference>
<dbReference type="Gene3D" id="2.60.120.10">
    <property type="entry name" value="Jelly Rolls"/>
    <property type="match status" value="1"/>
</dbReference>
<dbReference type="EMBL" id="CP060636">
    <property type="protein sequence ID" value="QNM11490.1"/>
    <property type="molecule type" value="Genomic_DNA"/>
</dbReference>
<dbReference type="RefSeq" id="WP_117454088.1">
    <property type="nucleotide sequence ID" value="NZ_CP060636.1"/>
</dbReference>
<dbReference type="InterPro" id="IPR003607">
    <property type="entry name" value="HD/PDEase_dom"/>
</dbReference>
<dbReference type="Gene3D" id="1.10.3210.10">
    <property type="entry name" value="Hypothetical protein af1432"/>
    <property type="match status" value="1"/>
</dbReference>
<dbReference type="Pfam" id="PF13487">
    <property type="entry name" value="HD_5"/>
    <property type="match status" value="1"/>
</dbReference>
<dbReference type="SUPFAM" id="SSF109604">
    <property type="entry name" value="HD-domain/PDEase-like"/>
    <property type="match status" value="1"/>
</dbReference>
<organism evidence="3 4">
    <name type="scientific">[Eubacterium] hominis</name>
    <dbReference type="NCBI Taxonomy" id="2764325"/>
    <lineage>
        <taxon>Bacteria</taxon>
        <taxon>Bacillati</taxon>
        <taxon>Bacillota</taxon>
        <taxon>Erysipelotrichia</taxon>
        <taxon>Erysipelotrichales</taxon>
        <taxon>Erysipelotrichaceae</taxon>
        <taxon>Amedibacillus</taxon>
    </lineage>
</organism>
<dbReference type="PROSITE" id="PS51832">
    <property type="entry name" value="HD_GYP"/>
    <property type="match status" value="1"/>
</dbReference>
<dbReference type="PROSITE" id="PS51831">
    <property type="entry name" value="HD"/>
    <property type="match status" value="1"/>
</dbReference>
<gene>
    <name evidence="3" type="ORF">H9Q80_14725</name>
</gene>
<dbReference type="Proteomes" id="UP000515856">
    <property type="component" value="Chromosome"/>
</dbReference>
<reference evidence="3 4" key="1">
    <citation type="submission" date="2020-08" db="EMBL/GenBank/DDBJ databases">
        <authorList>
            <person name="Liu C."/>
            <person name="Sun Q."/>
        </authorList>
    </citation>
    <scope>NUCLEOTIDE SEQUENCE [LARGE SCALE GENOMIC DNA]</scope>
    <source>
        <strain evidence="3 4">NSJ-61</strain>
    </source>
</reference>
<dbReference type="PANTHER" id="PTHR43155">
    <property type="entry name" value="CYCLIC DI-GMP PHOSPHODIESTERASE PA4108-RELATED"/>
    <property type="match status" value="1"/>
</dbReference>
<feature type="domain" description="HD" evidence="1">
    <location>
        <begin position="132"/>
        <end position="252"/>
    </location>
</feature>
<accession>A0A7G9GL08</accession>
<sequence>MTITEIRHNADILQDTKQRAEEIYTNSRLQLGIYNIYQGTNMGITHEEGEDDTIFIVYVLEGELHFTSTLESFTLKKDDSVMIYDIVESYFAKAITPCKLLMISSQSNHQKIQETNACFNKLVEVELKDSYTKGHGRRVSTYAVAIALELDPSYDILSLGSAATFHDLGKYYTPIEILQKPGKLTDEEYKIIKQHPIDSYKLLQKTHGEEIANIALQHHERMDGSGYPYGLTKDKICFNARIVAVADVFDALTSNRVYNRQMSFDEAMELMISQKHLYDPIVLNALVRLVKENKLETVDV</sequence>
<evidence type="ECO:0000313" key="3">
    <source>
        <dbReference type="EMBL" id="QNM11490.1"/>
    </source>
</evidence>
<dbReference type="InterPro" id="IPR006674">
    <property type="entry name" value="HD_domain"/>
</dbReference>
<evidence type="ECO:0000313" key="4">
    <source>
        <dbReference type="Proteomes" id="UP000515856"/>
    </source>
</evidence>
<dbReference type="PANTHER" id="PTHR43155:SF2">
    <property type="entry name" value="CYCLIC DI-GMP PHOSPHODIESTERASE PA4108"/>
    <property type="match status" value="1"/>
</dbReference>
<protein>
    <submittedName>
        <fullName evidence="3">HD-GYP domain-containing protein</fullName>
    </submittedName>
</protein>
<name>A0A7G9GL08_9FIRM</name>
<keyword evidence="4" id="KW-1185">Reference proteome</keyword>
<dbReference type="AlphaFoldDB" id="A0A7G9GL08"/>
<dbReference type="KEGG" id="ehn:H9Q80_14725"/>
<evidence type="ECO:0000259" key="1">
    <source>
        <dbReference type="PROSITE" id="PS51831"/>
    </source>
</evidence>
<evidence type="ECO:0000259" key="2">
    <source>
        <dbReference type="PROSITE" id="PS51832"/>
    </source>
</evidence>
<dbReference type="SMART" id="SM00471">
    <property type="entry name" value="HDc"/>
    <property type="match status" value="1"/>
</dbReference>
<dbReference type="InterPro" id="IPR037522">
    <property type="entry name" value="HD_GYP_dom"/>
</dbReference>
<feature type="domain" description="HD-GYP" evidence="2">
    <location>
        <begin position="110"/>
        <end position="300"/>
    </location>
</feature>